<name>A0A2K9Z6Y9_RHILE</name>
<dbReference type="RefSeq" id="WP_199788720.1">
    <property type="nucleotide sequence ID" value="NZ_CP025012.1"/>
</dbReference>
<gene>
    <name evidence="1" type="ORF">CUJ84_Chr003619</name>
</gene>
<dbReference type="EMBL" id="CP025012">
    <property type="protein sequence ID" value="AUW43950.1"/>
    <property type="molecule type" value="Genomic_DNA"/>
</dbReference>
<proteinExistence type="predicted"/>
<dbReference type="InterPro" id="IPR029060">
    <property type="entry name" value="PIN-like_dom_sf"/>
</dbReference>
<reference evidence="1 2" key="1">
    <citation type="submission" date="2017-11" db="EMBL/GenBank/DDBJ databases">
        <title>Complete genome of Rhizobium leguminosarum Norway, an ineffective micro-symbiont.</title>
        <authorList>
            <person name="Hoffrichter A."/>
            <person name="Liang J."/>
            <person name="Brachmann A."/>
            <person name="Marin M."/>
        </authorList>
    </citation>
    <scope>NUCLEOTIDE SEQUENCE [LARGE SCALE GENOMIC DNA]</scope>
    <source>
        <strain evidence="1 2">Norway</strain>
    </source>
</reference>
<sequence>MASEMFLLDTNIISNSSKLRPHPTISEWLRNQERVAIPFAAFLEIETGISQRARDNAFAANELWKWLDQVTGTDFEYPVPTPGVARVLGKMLCCRPLTHLWFRDPTYHKRKPGQDLFIAATAIEYKLPIATIDESDFALIHSYFPLPGVFNPAFGVWAVPSAPIYKGTNQSSTGQVEEIRFVTASTG</sequence>
<evidence type="ECO:0008006" key="3">
    <source>
        <dbReference type="Google" id="ProtNLM"/>
    </source>
</evidence>
<dbReference type="AlphaFoldDB" id="A0A2K9Z6Y9"/>
<dbReference type="Gene3D" id="3.40.50.1010">
    <property type="entry name" value="5'-nuclease"/>
    <property type="match status" value="1"/>
</dbReference>
<accession>A0A2K9Z6Y9</accession>
<protein>
    <recommendedName>
        <fullName evidence="3">PIN domain-containing protein</fullName>
    </recommendedName>
</protein>
<dbReference type="Proteomes" id="UP000238523">
    <property type="component" value="Chromosome"/>
</dbReference>
<evidence type="ECO:0000313" key="2">
    <source>
        <dbReference type="Proteomes" id="UP000238523"/>
    </source>
</evidence>
<organism evidence="1 2">
    <name type="scientific">Rhizobium leguminosarum</name>
    <dbReference type="NCBI Taxonomy" id="384"/>
    <lineage>
        <taxon>Bacteria</taxon>
        <taxon>Pseudomonadati</taxon>
        <taxon>Pseudomonadota</taxon>
        <taxon>Alphaproteobacteria</taxon>
        <taxon>Hyphomicrobiales</taxon>
        <taxon>Rhizobiaceae</taxon>
        <taxon>Rhizobium/Agrobacterium group</taxon>
        <taxon>Rhizobium</taxon>
    </lineage>
</organism>
<evidence type="ECO:0000313" key="1">
    <source>
        <dbReference type="EMBL" id="AUW43950.1"/>
    </source>
</evidence>
<dbReference type="SUPFAM" id="SSF88723">
    <property type="entry name" value="PIN domain-like"/>
    <property type="match status" value="1"/>
</dbReference>